<dbReference type="SUPFAM" id="SSF48371">
    <property type="entry name" value="ARM repeat"/>
    <property type="match status" value="1"/>
</dbReference>
<dbReference type="EMBL" id="FNRD01000010">
    <property type="protein sequence ID" value="SEA85642.1"/>
    <property type="molecule type" value="Genomic_DNA"/>
</dbReference>
<proteinExistence type="predicted"/>
<dbReference type="Proteomes" id="UP000198951">
    <property type="component" value="Unassembled WGS sequence"/>
</dbReference>
<reference evidence="2" key="1">
    <citation type="submission" date="2016-10" db="EMBL/GenBank/DDBJ databases">
        <authorList>
            <person name="Varghese N."/>
            <person name="Submissions S."/>
        </authorList>
    </citation>
    <scope>NUCLEOTIDE SEQUENCE [LARGE SCALE GENOMIC DNA]</scope>
    <source>
        <strain evidence="2">DSM 22376</strain>
    </source>
</reference>
<accession>A0A1H4EN21</accession>
<sequence>MNSELYKNIANSSAYRISRDENTQLILANAALFPDLLALALNVADKNHHKACWVLELVLEKQLHLLTDHLPVFCISLSEFTNESAMRAISKICMFSCKHLTLTNVQEQQITESCFDWLISEDRKVATKAYAIRALYELGKKYDWIYPELQRILTDDYHKHTAAYKAVAREILKKIK</sequence>
<keyword evidence="2" id="KW-1185">Reference proteome</keyword>
<evidence type="ECO:0000313" key="1">
    <source>
        <dbReference type="EMBL" id="SEA85642.1"/>
    </source>
</evidence>
<protein>
    <recommendedName>
        <fullName evidence="3">Adenylosuccinate lyase</fullName>
    </recommendedName>
</protein>
<organism evidence="1 2">
    <name type="scientific">Flavobacterium gillisiae</name>
    <dbReference type="NCBI Taxonomy" id="150146"/>
    <lineage>
        <taxon>Bacteria</taxon>
        <taxon>Pseudomonadati</taxon>
        <taxon>Bacteroidota</taxon>
        <taxon>Flavobacteriia</taxon>
        <taxon>Flavobacteriales</taxon>
        <taxon>Flavobacteriaceae</taxon>
        <taxon>Flavobacterium</taxon>
    </lineage>
</organism>
<dbReference type="AlphaFoldDB" id="A0A1H4EN21"/>
<dbReference type="InterPro" id="IPR016024">
    <property type="entry name" value="ARM-type_fold"/>
</dbReference>
<dbReference type="RefSeq" id="WP_091091516.1">
    <property type="nucleotide sequence ID" value="NZ_FNRD01000010.1"/>
</dbReference>
<name>A0A1H4EN21_9FLAO</name>
<gene>
    <name evidence="1" type="ORF">SAMN05443667_11045</name>
</gene>
<dbReference type="STRING" id="150146.SAMN05443667_11045"/>
<evidence type="ECO:0000313" key="2">
    <source>
        <dbReference type="Proteomes" id="UP000198951"/>
    </source>
</evidence>
<evidence type="ECO:0008006" key="3">
    <source>
        <dbReference type="Google" id="ProtNLM"/>
    </source>
</evidence>
<dbReference type="OrthoDB" id="979487at2"/>